<accession>A0A564WBM9</accession>
<gene>
    <name evidence="2" type="ORF">DF3PA_170001</name>
</gene>
<name>A0A564WBM9_9PROT</name>
<evidence type="ECO:0000256" key="1">
    <source>
        <dbReference type="SAM" id="MobiDB-lite"/>
    </source>
</evidence>
<sequence>MAEGTADVAEVSYAPPQPTDTDIRTQLERIVASPALAASPQQVALLRFIVGETLAGRQERLKAYAIGLEVYRGGPGS</sequence>
<evidence type="ECO:0000313" key="2">
    <source>
        <dbReference type="EMBL" id="VUX45900.1"/>
    </source>
</evidence>
<dbReference type="EMBL" id="UXAT02000009">
    <property type="protein sequence ID" value="VUX45900.1"/>
    <property type="molecule type" value="Genomic_DNA"/>
</dbReference>
<comment type="caution">
    <text evidence="2">The sequence shown here is derived from an EMBL/GenBank/DDBJ whole genome shotgun (WGS) entry which is preliminary data.</text>
</comment>
<evidence type="ECO:0000313" key="3">
    <source>
        <dbReference type="Proteomes" id="UP000326641"/>
    </source>
</evidence>
<dbReference type="AlphaFoldDB" id="A0A564WBM9"/>
<feature type="region of interest" description="Disordered" evidence="1">
    <location>
        <begin position="1"/>
        <end position="22"/>
    </location>
</feature>
<protein>
    <submittedName>
        <fullName evidence="2">Uncharacterized protein</fullName>
    </submittedName>
</protein>
<proteinExistence type="predicted"/>
<dbReference type="Proteomes" id="UP000326641">
    <property type="component" value="Unassembled WGS sequence"/>
</dbReference>
<reference evidence="2" key="1">
    <citation type="submission" date="2018-11" db="EMBL/GenBank/DDBJ databases">
        <authorList>
            <person name="Onetto C."/>
        </authorList>
    </citation>
    <scope>NUCLEOTIDE SEQUENCE [LARGE SCALE GENOMIC DNA]</scope>
</reference>
<keyword evidence="3" id="KW-1185">Reference proteome</keyword>
<organism evidence="2 3">
    <name type="scientific">Candidatus Defluviicoccus seviourii</name>
    <dbReference type="NCBI Taxonomy" id="2565273"/>
    <lineage>
        <taxon>Bacteria</taxon>
        <taxon>Pseudomonadati</taxon>
        <taxon>Pseudomonadota</taxon>
        <taxon>Alphaproteobacteria</taxon>
        <taxon>Rhodospirillales</taxon>
        <taxon>Rhodospirillaceae</taxon>
        <taxon>Defluviicoccus</taxon>
    </lineage>
</organism>